<accession>A0A938Z943</accession>
<keyword evidence="3" id="KW-0238">DNA-binding</keyword>
<evidence type="ECO:0000259" key="8">
    <source>
        <dbReference type="PROSITE" id="PS50110"/>
    </source>
</evidence>
<dbReference type="AlphaFoldDB" id="A0A938Z943"/>
<dbReference type="PANTHER" id="PTHR43280">
    <property type="entry name" value="ARAC-FAMILY TRANSCRIPTIONAL REGULATOR"/>
    <property type="match status" value="1"/>
</dbReference>
<dbReference type="CDD" id="cd17536">
    <property type="entry name" value="REC_YesN-like"/>
    <property type="match status" value="1"/>
</dbReference>
<dbReference type="InterPro" id="IPR001789">
    <property type="entry name" value="Sig_transdc_resp-reg_receiver"/>
</dbReference>
<dbReference type="Proteomes" id="UP000737612">
    <property type="component" value="Unassembled WGS sequence"/>
</dbReference>
<dbReference type="RefSeq" id="WP_117509987.1">
    <property type="nucleotide sequence ID" value="NZ_JAQEAM010000027.1"/>
</dbReference>
<comment type="caution">
    <text evidence="9">The sequence shown here is derived from an EMBL/GenBank/DDBJ whole genome shotgun (WGS) entry which is preliminary data.</text>
</comment>
<organism evidence="9 10">
    <name type="scientific">Fusicatenibacter saccharivorans</name>
    <dbReference type="NCBI Taxonomy" id="1150298"/>
    <lineage>
        <taxon>Bacteria</taxon>
        <taxon>Bacillati</taxon>
        <taxon>Bacillota</taxon>
        <taxon>Clostridia</taxon>
        <taxon>Lachnospirales</taxon>
        <taxon>Lachnospiraceae</taxon>
        <taxon>Fusicatenibacter</taxon>
    </lineage>
</organism>
<evidence type="ECO:0000256" key="6">
    <source>
        <dbReference type="PROSITE-ProRule" id="PRU00169"/>
    </source>
</evidence>
<dbReference type="Gene3D" id="1.10.10.60">
    <property type="entry name" value="Homeodomain-like"/>
    <property type="match status" value="2"/>
</dbReference>
<dbReference type="SUPFAM" id="SSF52172">
    <property type="entry name" value="CheY-like"/>
    <property type="match status" value="1"/>
</dbReference>
<keyword evidence="6" id="KW-0597">Phosphoprotein</keyword>
<dbReference type="GO" id="GO:0003700">
    <property type="term" value="F:DNA-binding transcription factor activity"/>
    <property type="evidence" value="ECO:0007669"/>
    <property type="project" value="InterPro"/>
</dbReference>
<dbReference type="Pfam" id="PF00072">
    <property type="entry name" value="Response_reg"/>
    <property type="match status" value="1"/>
</dbReference>
<dbReference type="Gene3D" id="3.40.50.2300">
    <property type="match status" value="1"/>
</dbReference>
<dbReference type="InterPro" id="IPR020449">
    <property type="entry name" value="Tscrpt_reg_AraC-type_HTH"/>
</dbReference>
<evidence type="ECO:0000313" key="9">
    <source>
        <dbReference type="EMBL" id="MBN2952988.1"/>
    </source>
</evidence>
<name>A0A938Z943_9FIRM</name>
<evidence type="ECO:0000256" key="3">
    <source>
        <dbReference type="ARBA" id="ARBA00023125"/>
    </source>
</evidence>
<dbReference type="InterPro" id="IPR009057">
    <property type="entry name" value="Homeodomain-like_sf"/>
</dbReference>
<comment type="function">
    <text evidence="5">May play the central regulatory role in sporulation. It may be an element of the effector pathway responsible for the activation of sporulation genes in response to nutritional stress. Spo0A may act in concert with spo0H (a sigma factor) to control the expression of some genes that are critical to the sporulation process.</text>
</comment>
<keyword evidence="4" id="KW-0804">Transcription</keyword>
<keyword evidence="2" id="KW-0805">Transcription regulation</keyword>
<reference evidence="9" key="1">
    <citation type="submission" date="2021-02" db="EMBL/GenBank/DDBJ databases">
        <title>Metagenome-assembled genomes from human diarrheal sample B26.</title>
        <authorList>
            <person name="Ateba T.P."/>
            <person name="Alayande K.A."/>
            <person name="Mwanza M."/>
        </authorList>
    </citation>
    <scope>NUCLEOTIDE SEQUENCE</scope>
    <source>
        <strain evidence="9">06WH</strain>
    </source>
</reference>
<dbReference type="PROSITE" id="PS50110">
    <property type="entry name" value="RESPONSE_REGULATORY"/>
    <property type="match status" value="1"/>
</dbReference>
<dbReference type="SMART" id="SM00342">
    <property type="entry name" value="HTH_ARAC"/>
    <property type="match status" value="1"/>
</dbReference>
<dbReference type="InterPro" id="IPR011006">
    <property type="entry name" value="CheY-like_superfamily"/>
</dbReference>
<feature type="modified residue" description="4-aspartylphosphate" evidence="6">
    <location>
        <position position="54"/>
    </location>
</feature>
<dbReference type="InterPro" id="IPR018060">
    <property type="entry name" value="HTH_AraC"/>
</dbReference>
<evidence type="ECO:0000256" key="4">
    <source>
        <dbReference type="ARBA" id="ARBA00023163"/>
    </source>
</evidence>
<dbReference type="PROSITE" id="PS01124">
    <property type="entry name" value="HTH_ARAC_FAMILY_2"/>
    <property type="match status" value="1"/>
</dbReference>
<dbReference type="Pfam" id="PF12833">
    <property type="entry name" value="HTH_18"/>
    <property type="match status" value="1"/>
</dbReference>
<sequence>MNLLIVDDEIVTTQVLEEQLDRELLSIDQIYVAYNTSMARDILQKNKVELILCDIEMPKENGIHFLKWVREQKIQTEVIFLTSHEKFEYAYGAVQNGAANYLLKPIDMNKINQTLLRVTEKIVWKQKTEEIREYWESGIRKMVRYFWTRVLLEPGVQKQGLEEEIKQQGIEEEIQEKYCVVILHFASGKLDLGKEKGQESIYKFAMENILAEAFTEKIKMENVICWEENKGTYLGILSEFSEKETKERAEQVRNIFEKYFPETLQIGYISPSVPFYEVGLEKEKIMEYDKTHIYDEGEIKEFMVLLREKEASGHILDEDYILQCLKKGSRVSTLEYLQKMLQHVKQTMHSVEGFRNFQVELTQLVSKYLHDKNENMNSVIHDPIYLKLDMNAVKSEFSMVQWMTWLMNKVFDLTQKEQKEKTEKRITDQVIDYIREHYTEDINRNTLSERFHFSPEYIGKMFRKDIGTSLNDYINSLRVEKAKHLLENTNTKVIDIALEVGFDTLPYFSSVFKKYTGLSPAEFRKRE</sequence>
<evidence type="ECO:0000256" key="5">
    <source>
        <dbReference type="ARBA" id="ARBA00024867"/>
    </source>
</evidence>
<proteinExistence type="predicted"/>
<dbReference type="SUPFAM" id="SSF46689">
    <property type="entry name" value="Homeodomain-like"/>
    <property type="match status" value="2"/>
</dbReference>
<evidence type="ECO:0000313" key="10">
    <source>
        <dbReference type="Proteomes" id="UP000737612"/>
    </source>
</evidence>
<dbReference type="EMBL" id="JAFHBD010000015">
    <property type="protein sequence ID" value="MBN2952988.1"/>
    <property type="molecule type" value="Genomic_DNA"/>
</dbReference>
<gene>
    <name evidence="9" type="ORF">JTJ23_05195</name>
</gene>
<evidence type="ECO:0000256" key="1">
    <source>
        <dbReference type="ARBA" id="ARBA00018672"/>
    </source>
</evidence>
<evidence type="ECO:0000259" key="7">
    <source>
        <dbReference type="PROSITE" id="PS01124"/>
    </source>
</evidence>
<feature type="domain" description="Response regulatory" evidence="8">
    <location>
        <begin position="2"/>
        <end position="119"/>
    </location>
</feature>
<protein>
    <recommendedName>
        <fullName evidence="1">Stage 0 sporulation protein A homolog</fullName>
    </recommendedName>
</protein>
<dbReference type="PRINTS" id="PR00032">
    <property type="entry name" value="HTHARAC"/>
</dbReference>
<evidence type="ECO:0000256" key="2">
    <source>
        <dbReference type="ARBA" id="ARBA00023015"/>
    </source>
</evidence>
<dbReference type="InterPro" id="IPR018062">
    <property type="entry name" value="HTH_AraC-typ_CS"/>
</dbReference>
<dbReference type="GO" id="GO:0000160">
    <property type="term" value="P:phosphorelay signal transduction system"/>
    <property type="evidence" value="ECO:0007669"/>
    <property type="project" value="InterPro"/>
</dbReference>
<feature type="domain" description="HTH araC/xylS-type" evidence="7">
    <location>
        <begin position="428"/>
        <end position="526"/>
    </location>
</feature>
<dbReference type="GO" id="GO:0043565">
    <property type="term" value="F:sequence-specific DNA binding"/>
    <property type="evidence" value="ECO:0007669"/>
    <property type="project" value="InterPro"/>
</dbReference>
<dbReference type="PROSITE" id="PS00041">
    <property type="entry name" value="HTH_ARAC_FAMILY_1"/>
    <property type="match status" value="1"/>
</dbReference>
<dbReference type="PANTHER" id="PTHR43280:SF28">
    <property type="entry name" value="HTH-TYPE TRANSCRIPTIONAL ACTIVATOR RHAS"/>
    <property type="match status" value="1"/>
</dbReference>
<dbReference type="SMART" id="SM00448">
    <property type="entry name" value="REC"/>
    <property type="match status" value="1"/>
</dbReference>